<evidence type="ECO:0000256" key="3">
    <source>
        <dbReference type="ARBA" id="ARBA00022490"/>
    </source>
</evidence>
<dbReference type="SUPFAM" id="SSF53623">
    <property type="entry name" value="MurD-like peptide ligases, catalytic domain"/>
    <property type="match status" value="1"/>
</dbReference>
<evidence type="ECO:0000259" key="10">
    <source>
        <dbReference type="Pfam" id="PF08245"/>
    </source>
</evidence>
<dbReference type="SUPFAM" id="SSF51984">
    <property type="entry name" value="MurCD N-terminal domain"/>
    <property type="match status" value="1"/>
</dbReference>
<dbReference type="SUPFAM" id="SSF53244">
    <property type="entry name" value="MurD-like peptide ligases, peptide-binding domain"/>
    <property type="match status" value="1"/>
</dbReference>
<keyword evidence="5 9" id="KW-0132">Cell division</keyword>
<dbReference type="InterPro" id="IPR018109">
    <property type="entry name" value="Folylpolyglutamate_synth_CS"/>
</dbReference>
<dbReference type="InterPro" id="IPR013221">
    <property type="entry name" value="Mur_ligase_cen"/>
</dbReference>
<evidence type="ECO:0000256" key="2">
    <source>
        <dbReference type="ARBA" id="ARBA00004752"/>
    </source>
</evidence>
<dbReference type="NCBIfam" id="TIGR01087">
    <property type="entry name" value="murD"/>
    <property type="match status" value="1"/>
</dbReference>
<keyword evidence="8 9" id="KW-0131">Cell cycle</keyword>
<dbReference type="GO" id="GO:0008764">
    <property type="term" value="F:UDP-N-acetylmuramoylalanine-D-glutamate ligase activity"/>
    <property type="evidence" value="ECO:0007669"/>
    <property type="project" value="UniProtKB-EC"/>
</dbReference>
<dbReference type="PROSITE" id="PS01011">
    <property type="entry name" value="FOLYLPOLYGLU_SYNT_1"/>
    <property type="match status" value="1"/>
</dbReference>
<dbReference type="PANTHER" id="PTHR43692">
    <property type="entry name" value="UDP-N-ACETYLMURAMOYLALANINE--D-GLUTAMATE LIGASE"/>
    <property type="match status" value="1"/>
</dbReference>
<keyword evidence="9" id="KW-0133">Cell shape</keyword>
<comment type="pathway">
    <text evidence="2 9">Cell wall biogenesis; peptidoglycan biosynthesis.</text>
</comment>
<reference evidence="11 12" key="1">
    <citation type="submission" date="2022-05" db="EMBL/GenBank/DDBJ databases">
        <title>Description of the Bartonella bilalgolemii sp. nov. Isolated from Apodemus uralensis (Pallas 1811).</title>
        <authorList>
            <person name="Zgheib R."/>
            <person name="Celebi B."/>
        </authorList>
    </citation>
    <scope>NUCLEOTIDE SEQUENCE [LARGE SCALE GENOMIC DNA]</scope>
    <source>
        <strain evidence="11 12">G70</strain>
    </source>
</reference>
<keyword evidence="6 9" id="KW-0547">Nucleotide-binding</keyword>
<dbReference type="InterPro" id="IPR005762">
    <property type="entry name" value="MurD"/>
</dbReference>
<dbReference type="RefSeq" id="WP_249677732.1">
    <property type="nucleotide sequence ID" value="NZ_JAMCOF010000012.1"/>
</dbReference>
<dbReference type="Gene3D" id="3.40.50.720">
    <property type="entry name" value="NAD(P)-binding Rossmann-like Domain"/>
    <property type="match status" value="1"/>
</dbReference>
<keyword evidence="12" id="KW-1185">Reference proteome</keyword>
<feature type="domain" description="Mur ligase central" evidence="10">
    <location>
        <begin position="126"/>
        <end position="303"/>
    </location>
</feature>
<evidence type="ECO:0000256" key="9">
    <source>
        <dbReference type="HAMAP-Rule" id="MF_00639"/>
    </source>
</evidence>
<evidence type="ECO:0000256" key="8">
    <source>
        <dbReference type="ARBA" id="ARBA00023306"/>
    </source>
</evidence>
<dbReference type="InterPro" id="IPR036565">
    <property type="entry name" value="Mur-like_cat_sf"/>
</dbReference>
<protein>
    <recommendedName>
        <fullName evidence="9">UDP-N-acetylmuramoylalanine--D-glutamate ligase</fullName>
        <ecNumber evidence="9">6.3.2.9</ecNumber>
    </recommendedName>
    <alternativeName>
        <fullName evidence="9">D-glutamic acid-adding enzyme</fullName>
    </alternativeName>
    <alternativeName>
        <fullName evidence="9">UDP-N-acetylmuramoyl-L-alanyl-D-glutamate synthetase</fullName>
    </alternativeName>
</protein>
<organism evidence="11 12">
    <name type="scientific">Bartonella bilalgolemii</name>
    <dbReference type="NCBI Taxonomy" id="2942911"/>
    <lineage>
        <taxon>Bacteria</taxon>
        <taxon>Pseudomonadati</taxon>
        <taxon>Pseudomonadota</taxon>
        <taxon>Alphaproteobacteria</taxon>
        <taxon>Hyphomicrobiales</taxon>
        <taxon>Bartonellaceae</taxon>
        <taxon>Bartonella</taxon>
    </lineage>
</organism>
<evidence type="ECO:0000256" key="5">
    <source>
        <dbReference type="ARBA" id="ARBA00022618"/>
    </source>
</evidence>
<keyword evidence="9" id="KW-0961">Cell wall biogenesis/degradation</keyword>
<dbReference type="InterPro" id="IPR036615">
    <property type="entry name" value="Mur_ligase_C_dom_sf"/>
</dbReference>
<proteinExistence type="inferred from homology"/>
<evidence type="ECO:0000313" key="12">
    <source>
        <dbReference type="Proteomes" id="UP001523003"/>
    </source>
</evidence>
<comment type="catalytic activity">
    <reaction evidence="9">
        <text>UDP-N-acetyl-alpha-D-muramoyl-L-alanine + D-glutamate + ATP = UDP-N-acetyl-alpha-D-muramoyl-L-alanyl-D-glutamate + ADP + phosphate + H(+)</text>
        <dbReference type="Rhea" id="RHEA:16429"/>
        <dbReference type="ChEBI" id="CHEBI:15378"/>
        <dbReference type="ChEBI" id="CHEBI:29986"/>
        <dbReference type="ChEBI" id="CHEBI:30616"/>
        <dbReference type="ChEBI" id="CHEBI:43474"/>
        <dbReference type="ChEBI" id="CHEBI:83898"/>
        <dbReference type="ChEBI" id="CHEBI:83900"/>
        <dbReference type="ChEBI" id="CHEBI:456216"/>
        <dbReference type="EC" id="6.3.2.9"/>
    </reaction>
</comment>
<accession>A0ABT0PAG1</accession>
<evidence type="ECO:0000256" key="6">
    <source>
        <dbReference type="ARBA" id="ARBA00022741"/>
    </source>
</evidence>
<name>A0ABT0PAG1_9HYPH</name>
<dbReference type="Pfam" id="PF08245">
    <property type="entry name" value="Mur_ligase_M"/>
    <property type="match status" value="1"/>
</dbReference>
<dbReference type="EMBL" id="JAMCOF010000012">
    <property type="protein sequence ID" value="MCL6230237.1"/>
    <property type="molecule type" value="Genomic_DNA"/>
</dbReference>
<dbReference type="Gene3D" id="3.90.190.20">
    <property type="entry name" value="Mur ligase, C-terminal domain"/>
    <property type="match status" value="1"/>
</dbReference>
<feature type="binding site" evidence="9">
    <location>
        <begin position="128"/>
        <end position="134"/>
    </location>
    <ligand>
        <name>ATP</name>
        <dbReference type="ChEBI" id="CHEBI:30616"/>
    </ligand>
</feature>
<dbReference type="HAMAP" id="MF_00639">
    <property type="entry name" value="MurD"/>
    <property type="match status" value="1"/>
</dbReference>
<keyword evidence="3 9" id="KW-0963">Cytoplasm</keyword>
<evidence type="ECO:0000256" key="1">
    <source>
        <dbReference type="ARBA" id="ARBA00004496"/>
    </source>
</evidence>
<dbReference type="EC" id="6.3.2.9" evidence="9"/>
<dbReference type="PANTHER" id="PTHR43692:SF1">
    <property type="entry name" value="UDP-N-ACETYLMURAMOYLALANINE--D-GLUTAMATE LIGASE"/>
    <property type="match status" value="1"/>
</dbReference>
<sequence>MISVECYKGQKVAVFGLGKSGIATAKVLISCGTEVVAWDDNYSSVEAACKENIPTKNLYHEDWSEFVALILAPGVPLIYPRPHWVVEKARQENIEIIGDIELFVRARNLFLQQHGFNDQDVPFIAITGTNGKSTTTALLAHLLERMGYDVQMGGNIGTAILTLKPFVKKRIYVIECSSFQIELAPSLQPTVGLLLNLTPDHIDRHGSFERYVQIKKYVVSRASHALISIDSLVCRALYQKLLDEGYQIDPVSKEHLVKNGFYVEGTKLFSIRHGQHHLLADLVNITSLRGSHNAENALMALATLQILKITTLNIEEHLASYLGLAHRMQQVCKIGSILFINDSKATNAEASVPALATFNNIFWIVGGQAKEGGIDALKGFFYKIRKAYLIGNAAENFARIIGYAFPFSMSLTLENAVREAVNDATRDIKQEPVILFSPACASYDQFKNYEVRGEAFVSLVMQLKKQEL</sequence>
<comment type="function">
    <text evidence="9">Cell wall formation. Catalyzes the addition of glutamate to the nucleotide precursor UDP-N-acetylmuramoyl-L-alanine (UMA).</text>
</comment>
<dbReference type="Proteomes" id="UP001523003">
    <property type="component" value="Unassembled WGS sequence"/>
</dbReference>
<comment type="caution">
    <text evidence="11">The sequence shown here is derived from an EMBL/GenBank/DDBJ whole genome shotgun (WGS) entry which is preliminary data.</text>
</comment>
<gene>
    <name evidence="9 11" type="primary">murD</name>
    <name evidence="11" type="ORF">M4Z11_06510</name>
</gene>
<comment type="subcellular location">
    <subcellularLocation>
        <location evidence="1 9">Cytoplasm</location>
    </subcellularLocation>
</comment>
<evidence type="ECO:0000313" key="11">
    <source>
        <dbReference type="EMBL" id="MCL6230237.1"/>
    </source>
</evidence>
<comment type="similarity">
    <text evidence="9">Belongs to the MurCDEF family.</text>
</comment>
<dbReference type="Gene3D" id="3.40.1190.10">
    <property type="entry name" value="Mur-like, catalytic domain"/>
    <property type="match status" value="1"/>
</dbReference>
<evidence type="ECO:0000256" key="7">
    <source>
        <dbReference type="ARBA" id="ARBA00022840"/>
    </source>
</evidence>
<evidence type="ECO:0000256" key="4">
    <source>
        <dbReference type="ARBA" id="ARBA00022598"/>
    </source>
</evidence>
<keyword evidence="7 9" id="KW-0067">ATP-binding</keyword>
<keyword evidence="9" id="KW-0573">Peptidoglycan synthesis</keyword>
<keyword evidence="4 9" id="KW-0436">Ligase</keyword>